<dbReference type="EMBL" id="LZYE01000162">
    <property type="protein sequence ID" value="OFC36395.1"/>
    <property type="molecule type" value="Genomic_DNA"/>
</dbReference>
<accession>A0A1E7YNP3</accession>
<comment type="caution">
    <text evidence="2">The sequence shown here is derived from an EMBL/GenBank/DDBJ whole genome shotgun (WGS) entry which is preliminary data.</text>
</comment>
<evidence type="ECO:0000313" key="2">
    <source>
        <dbReference type="EMBL" id="OFC36395.1"/>
    </source>
</evidence>
<organism evidence="2 4">
    <name type="scientific">Acidithiobacillus caldus</name>
    <dbReference type="NCBI Taxonomy" id="33059"/>
    <lineage>
        <taxon>Bacteria</taxon>
        <taxon>Pseudomonadati</taxon>
        <taxon>Pseudomonadota</taxon>
        <taxon>Acidithiobacillia</taxon>
        <taxon>Acidithiobacillales</taxon>
        <taxon>Acidithiobacillaceae</taxon>
        <taxon>Acidithiobacillus</taxon>
    </lineage>
</organism>
<gene>
    <name evidence="2" type="ORF">BAE27_06355</name>
    <name evidence="3" type="ORF">BAE30_02785</name>
</gene>
<dbReference type="EMBL" id="LZYH01000280">
    <property type="protein sequence ID" value="OFC62162.1"/>
    <property type="molecule type" value="Genomic_DNA"/>
</dbReference>
<evidence type="ECO:0000256" key="1">
    <source>
        <dbReference type="SAM" id="MobiDB-lite"/>
    </source>
</evidence>
<evidence type="ECO:0000313" key="3">
    <source>
        <dbReference type="EMBL" id="OFC62162.1"/>
    </source>
</evidence>
<name>A0A1E7YNP3_9PROT</name>
<dbReference type="AlphaFoldDB" id="A0A1E7YNP3"/>
<dbReference type="Proteomes" id="UP000175616">
    <property type="component" value="Unassembled WGS sequence"/>
</dbReference>
<feature type="region of interest" description="Disordered" evidence="1">
    <location>
        <begin position="73"/>
        <end position="94"/>
    </location>
</feature>
<reference evidence="4 5" key="1">
    <citation type="submission" date="2016-06" db="EMBL/GenBank/DDBJ databases">
        <title>Gene turnover analysis identifies the evolutionary adaptation of the extremophile Acidithiobacillus caldus.</title>
        <authorList>
            <person name="Zhang X."/>
        </authorList>
    </citation>
    <scope>NUCLEOTIDE SEQUENCE [LARGE SCALE GENOMIC DNA]</scope>
    <source>
        <strain evidence="2 4">DX</strain>
        <strain evidence="3 5">S1</strain>
    </source>
</reference>
<proteinExistence type="predicted"/>
<protein>
    <submittedName>
        <fullName evidence="2">Uncharacterized protein</fullName>
    </submittedName>
</protein>
<dbReference type="Proteomes" id="UP000175707">
    <property type="component" value="Unassembled WGS sequence"/>
</dbReference>
<feature type="compositionally biased region" description="Basic and acidic residues" evidence="1">
    <location>
        <begin position="73"/>
        <end position="84"/>
    </location>
</feature>
<evidence type="ECO:0000313" key="4">
    <source>
        <dbReference type="Proteomes" id="UP000175616"/>
    </source>
</evidence>
<sequence>MDATICYRVLCVFAIEQDRAIPPRMIVQRPVVIAAKKNMQIEIAKPVFGDQVPSQQVGIVQAADNLIRRSAMDDALPPRHEKSPTHSFAAPTAW</sequence>
<evidence type="ECO:0000313" key="5">
    <source>
        <dbReference type="Proteomes" id="UP000175707"/>
    </source>
</evidence>